<keyword evidence="5" id="KW-0067">ATP-binding</keyword>
<evidence type="ECO:0000256" key="1">
    <source>
        <dbReference type="ARBA" id="ARBA00005594"/>
    </source>
</evidence>
<gene>
    <name evidence="10" type="ORF">HaLaN_07392</name>
</gene>
<keyword evidence="6" id="KW-0648">Protein biosynthesis</keyword>
<dbReference type="PANTHER" id="PTHR11946:SF109">
    <property type="entry name" value="VALINE--TRNA LIGASE"/>
    <property type="match status" value="1"/>
</dbReference>
<sequence length="289" mass="31929">ARDINLDIKRVVSYRHWCNKLYNAIRFASLNFPPSYQPPEQPLQLGAEGQPALPQPARWLLSKLSGACAAVVKALEAYDFATATQRLYSFWQYEVCDVYIEVMKPLMALDESHAGNAEVKRATRDTLWVALEVGLRLLHPFMPFVTEELWQRLPQPAVGQPVPSIMLAAYPSATPAWDNPQLEAEYDYLNAVINKVRGLRNDYSLTKQRPHLFLVASDSAKAAVLQRSTLELATLSTSSEVTVLDSSQGASSSPPLGCGVCIVDDATVAHLLLKGILDPALEVAKLQKK</sequence>
<evidence type="ECO:0000256" key="7">
    <source>
        <dbReference type="ARBA" id="ARBA00023146"/>
    </source>
</evidence>
<keyword evidence="4" id="KW-0547">Nucleotide-binding</keyword>
<proteinExistence type="inferred from homology"/>
<feature type="domain" description="Methionyl/Valyl/Leucyl/Isoleucyl-tRNA synthetase anticodon-binding" evidence="9">
    <location>
        <begin position="58"/>
        <end position="210"/>
    </location>
</feature>
<dbReference type="SUPFAM" id="SSF47323">
    <property type="entry name" value="Anticodon-binding domain of a subclass of class I aminoacyl-tRNA synthetases"/>
    <property type="match status" value="1"/>
</dbReference>
<evidence type="ECO:0000256" key="3">
    <source>
        <dbReference type="ARBA" id="ARBA00022598"/>
    </source>
</evidence>
<dbReference type="InterPro" id="IPR002303">
    <property type="entry name" value="Valyl-tRNA_ligase"/>
</dbReference>
<evidence type="ECO:0000256" key="6">
    <source>
        <dbReference type="ARBA" id="ARBA00022917"/>
    </source>
</evidence>
<organism evidence="10 11">
    <name type="scientific">Haematococcus lacustris</name>
    <name type="common">Green alga</name>
    <name type="synonym">Haematococcus pluvialis</name>
    <dbReference type="NCBI Taxonomy" id="44745"/>
    <lineage>
        <taxon>Eukaryota</taxon>
        <taxon>Viridiplantae</taxon>
        <taxon>Chlorophyta</taxon>
        <taxon>core chlorophytes</taxon>
        <taxon>Chlorophyceae</taxon>
        <taxon>CS clade</taxon>
        <taxon>Chlamydomonadales</taxon>
        <taxon>Haematococcaceae</taxon>
        <taxon>Haematococcus</taxon>
    </lineage>
</organism>
<keyword evidence="11" id="KW-1185">Reference proteome</keyword>
<dbReference type="AlphaFoldDB" id="A0A699YXS4"/>
<accession>A0A699YXS4</accession>
<dbReference type="GO" id="GO:0005829">
    <property type="term" value="C:cytosol"/>
    <property type="evidence" value="ECO:0007669"/>
    <property type="project" value="TreeGrafter"/>
</dbReference>
<evidence type="ECO:0000256" key="2">
    <source>
        <dbReference type="ARBA" id="ARBA00013169"/>
    </source>
</evidence>
<dbReference type="GO" id="GO:0006438">
    <property type="term" value="P:valyl-tRNA aminoacylation"/>
    <property type="evidence" value="ECO:0007669"/>
    <property type="project" value="InterPro"/>
</dbReference>
<keyword evidence="3" id="KW-0436">Ligase</keyword>
<evidence type="ECO:0000256" key="4">
    <source>
        <dbReference type="ARBA" id="ARBA00022741"/>
    </source>
</evidence>
<evidence type="ECO:0000313" key="11">
    <source>
        <dbReference type="Proteomes" id="UP000485058"/>
    </source>
</evidence>
<feature type="non-terminal residue" evidence="10">
    <location>
        <position position="289"/>
    </location>
</feature>
<dbReference type="GO" id="GO:0005524">
    <property type="term" value="F:ATP binding"/>
    <property type="evidence" value="ECO:0007669"/>
    <property type="project" value="UniProtKB-KW"/>
</dbReference>
<protein>
    <recommendedName>
        <fullName evidence="2">valine--tRNA ligase</fullName>
        <ecNumber evidence="2">6.1.1.9</ecNumber>
    </recommendedName>
    <alternativeName>
        <fullName evidence="8">Valyl-tRNA synthetase</fullName>
    </alternativeName>
</protein>
<dbReference type="InterPro" id="IPR009080">
    <property type="entry name" value="tRNAsynth_Ia_anticodon-bd"/>
</dbReference>
<dbReference type="GO" id="GO:0004832">
    <property type="term" value="F:valine-tRNA ligase activity"/>
    <property type="evidence" value="ECO:0007669"/>
    <property type="project" value="UniProtKB-EC"/>
</dbReference>
<keyword evidence="7" id="KW-0030">Aminoacyl-tRNA synthetase</keyword>
<dbReference type="Pfam" id="PF08264">
    <property type="entry name" value="Anticodon_1"/>
    <property type="match status" value="1"/>
</dbReference>
<feature type="non-terminal residue" evidence="10">
    <location>
        <position position="1"/>
    </location>
</feature>
<dbReference type="CDD" id="cd07962">
    <property type="entry name" value="Anticodon_Ia_Val"/>
    <property type="match status" value="1"/>
</dbReference>
<evidence type="ECO:0000256" key="5">
    <source>
        <dbReference type="ARBA" id="ARBA00022840"/>
    </source>
</evidence>
<name>A0A699YXS4_HAELA</name>
<reference evidence="10 11" key="1">
    <citation type="submission" date="2020-02" db="EMBL/GenBank/DDBJ databases">
        <title>Draft genome sequence of Haematococcus lacustris strain NIES-144.</title>
        <authorList>
            <person name="Morimoto D."/>
            <person name="Nakagawa S."/>
            <person name="Yoshida T."/>
            <person name="Sawayama S."/>
        </authorList>
    </citation>
    <scope>NUCLEOTIDE SEQUENCE [LARGE SCALE GENOMIC DNA]</scope>
    <source>
        <strain evidence="10 11">NIES-144</strain>
    </source>
</reference>
<dbReference type="EC" id="6.1.1.9" evidence="2"/>
<dbReference type="Gene3D" id="1.10.730.10">
    <property type="entry name" value="Isoleucyl-tRNA Synthetase, Domain 1"/>
    <property type="match status" value="1"/>
</dbReference>
<dbReference type="Proteomes" id="UP000485058">
    <property type="component" value="Unassembled WGS sequence"/>
</dbReference>
<evidence type="ECO:0000313" key="10">
    <source>
        <dbReference type="EMBL" id="GFH11826.1"/>
    </source>
</evidence>
<dbReference type="InterPro" id="IPR013155">
    <property type="entry name" value="M/V/L/I-tRNA-synth_anticd-bd"/>
</dbReference>
<evidence type="ECO:0000259" key="9">
    <source>
        <dbReference type="Pfam" id="PF08264"/>
    </source>
</evidence>
<dbReference type="EMBL" id="BLLF01000439">
    <property type="protein sequence ID" value="GFH11826.1"/>
    <property type="molecule type" value="Genomic_DNA"/>
</dbReference>
<evidence type="ECO:0000256" key="8">
    <source>
        <dbReference type="ARBA" id="ARBA00029936"/>
    </source>
</evidence>
<comment type="similarity">
    <text evidence="1">Belongs to the class-I aminoacyl-tRNA synthetase family.</text>
</comment>
<dbReference type="InterPro" id="IPR033705">
    <property type="entry name" value="Anticodon_Ia_Val"/>
</dbReference>
<dbReference type="PANTHER" id="PTHR11946">
    <property type="entry name" value="VALYL-TRNA SYNTHETASES"/>
    <property type="match status" value="1"/>
</dbReference>
<comment type="caution">
    <text evidence="10">The sequence shown here is derived from an EMBL/GenBank/DDBJ whole genome shotgun (WGS) entry which is preliminary data.</text>
</comment>